<evidence type="ECO:0000256" key="7">
    <source>
        <dbReference type="SAM" id="MobiDB-lite"/>
    </source>
</evidence>
<dbReference type="InterPro" id="IPR012413">
    <property type="entry name" value="BA14K"/>
</dbReference>
<feature type="compositionally biased region" description="Pro residues" evidence="7">
    <location>
        <begin position="86"/>
        <end position="99"/>
    </location>
</feature>
<keyword evidence="8" id="KW-0472">Membrane</keyword>
<name>A0ABT1LBU6_9HYPH</name>
<evidence type="ECO:0000256" key="5">
    <source>
        <dbReference type="ARBA" id="ARBA00022734"/>
    </source>
</evidence>
<dbReference type="RefSeq" id="WP_254741559.1">
    <property type="nucleotide sequence ID" value="NZ_JANCLU010000008.1"/>
</dbReference>
<evidence type="ECO:0000256" key="4">
    <source>
        <dbReference type="ARBA" id="ARBA00022475"/>
    </source>
</evidence>
<dbReference type="Pfam" id="PF07886">
    <property type="entry name" value="BA14K"/>
    <property type="match status" value="1"/>
</dbReference>
<feature type="region of interest" description="Disordered" evidence="7">
    <location>
        <begin position="59"/>
        <end position="115"/>
    </location>
</feature>
<keyword evidence="5" id="KW-0430">Lectin</keyword>
<evidence type="ECO:0000256" key="3">
    <source>
        <dbReference type="ARBA" id="ARBA00020552"/>
    </source>
</evidence>
<evidence type="ECO:0000313" key="9">
    <source>
        <dbReference type="EMBL" id="MCP8938970.1"/>
    </source>
</evidence>
<evidence type="ECO:0000313" key="10">
    <source>
        <dbReference type="Proteomes" id="UP001205890"/>
    </source>
</evidence>
<comment type="similarity">
    <text evidence="2">Belongs to the BA14k family.</text>
</comment>
<reference evidence="9 10" key="1">
    <citation type="submission" date="2022-07" db="EMBL/GenBank/DDBJ databases">
        <authorList>
            <person name="Li W.-J."/>
            <person name="Deng Q.-Q."/>
        </authorList>
    </citation>
    <scope>NUCLEOTIDE SEQUENCE [LARGE SCALE GENOMIC DNA]</scope>
    <source>
        <strain evidence="9 10">SYSU M60028</strain>
    </source>
</reference>
<dbReference type="Proteomes" id="UP001205890">
    <property type="component" value="Unassembled WGS sequence"/>
</dbReference>
<evidence type="ECO:0000256" key="6">
    <source>
        <dbReference type="ARBA" id="ARBA00025321"/>
    </source>
</evidence>
<comment type="caution">
    <text evidence="9">The sequence shown here is derived from an EMBL/GenBank/DDBJ whole genome shotgun (WGS) entry which is preliminary data.</text>
</comment>
<evidence type="ECO:0000256" key="2">
    <source>
        <dbReference type="ARBA" id="ARBA00010270"/>
    </source>
</evidence>
<accession>A0ABT1LBU6</accession>
<proteinExistence type="inferred from homology"/>
<protein>
    <recommendedName>
        <fullName evidence="3">Lectin-like protein BA14k</fullName>
    </recommendedName>
</protein>
<feature type="compositionally biased region" description="Low complexity" evidence="7">
    <location>
        <begin position="59"/>
        <end position="76"/>
    </location>
</feature>
<evidence type="ECO:0000256" key="8">
    <source>
        <dbReference type="SAM" id="Phobius"/>
    </source>
</evidence>
<dbReference type="EMBL" id="JANCLU010000008">
    <property type="protein sequence ID" value="MCP8938970.1"/>
    <property type="molecule type" value="Genomic_DNA"/>
</dbReference>
<evidence type="ECO:0000256" key="1">
    <source>
        <dbReference type="ARBA" id="ARBA00004167"/>
    </source>
</evidence>
<feature type="transmembrane region" description="Helical" evidence="8">
    <location>
        <begin position="6"/>
        <end position="28"/>
    </location>
</feature>
<keyword evidence="8" id="KW-1133">Transmembrane helix</keyword>
<keyword evidence="10" id="KW-1185">Reference proteome</keyword>
<keyword evidence="4" id="KW-1003">Cell membrane</keyword>
<comment type="function">
    <text evidence="6">Has immunoglobulin-binding and hemagglutination properties, and can bind to mannose. Essential for virulence. May be involved in LPS biosynthesis or polysaccharide transport.</text>
</comment>
<gene>
    <name evidence="9" type="ORF">NK718_10620</name>
</gene>
<keyword evidence="8" id="KW-0812">Transmembrane</keyword>
<sequence>MINVPALARLIGGVAIVAPIVVAASYYLRQDGAAQPEKATPPSAAAPARAPQAVVVAPMPAKSPASTSVAPSATASLQKPEKPAPRAIPAPLAPSPGPVPAAASAYDQTPSVLPPARPSAKLEIVKPSRSAEAQPPLLTREAVDVASAGDDAPAVIDRGSARGSAGCQRYKSYDAATQTYRTFDGKVRECKTR</sequence>
<comment type="subcellular location">
    <subcellularLocation>
        <location evidence="1">Membrane</location>
        <topology evidence="1">Single-pass membrane protein</topology>
    </subcellularLocation>
</comment>
<organism evidence="9 10">
    <name type="scientific">Alsobacter ponti</name>
    <dbReference type="NCBI Taxonomy" id="2962936"/>
    <lineage>
        <taxon>Bacteria</taxon>
        <taxon>Pseudomonadati</taxon>
        <taxon>Pseudomonadota</taxon>
        <taxon>Alphaproteobacteria</taxon>
        <taxon>Hyphomicrobiales</taxon>
        <taxon>Alsobacteraceae</taxon>
        <taxon>Alsobacter</taxon>
    </lineage>
</organism>